<feature type="region of interest" description="Disordered" evidence="1">
    <location>
        <begin position="42"/>
        <end position="67"/>
    </location>
</feature>
<protein>
    <submittedName>
        <fullName evidence="2">Uncharacterized protein</fullName>
    </submittedName>
</protein>
<feature type="compositionally biased region" description="Basic residues" evidence="1">
    <location>
        <begin position="42"/>
        <end position="51"/>
    </location>
</feature>
<reference evidence="2 3" key="1">
    <citation type="submission" date="2018-01" db="EMBL/GenBank/DDBJ databases">
        <title>Species boundaries and ecological features among Paraburkholderia terrae DSMZ17804T, P. hospita DSMZ17164T and P. caribensis DSMZ13236T.</title>
        <authorList>
            <person name="Pratama A.A."/>
        </authorList>
    </citation>
    <scope>NUCLEOTIDE SEQUENCE [LARGE SCALE GENOMIC DNA]</scope>
    <source>
        <strain evidence="2 3">DSM 17804</strain>
    </source>
</reference>
<evidence type="ECO:0000256" key="1">
    <source>
        <dbReference type="SAM" id="MobiDB-lite"/>
    </source>
</evidence>
<accession>A0A2I8EQW3</accession>
<evidence type="ECO:0000313" key="2">
    <source>
        <dbReference type="EMBL" id="AUT61889.1"/>
    </source>
</evidence>
<evidence type="ECO:0000313" key="3">
    <source>
        <dbReference type="Proteomes" id="UP000243502"/>
    </source>
</evidence>
<organism evidence="2 3">
    <name type="scientific">Paraburkholderia terrae</name>
    <dbReference type="NCBI Taxonomy" id="311230"/>
    <lineage>
        <taxon>Bacteria</taxon>
        <taxon>Pseudomonadati</taxon>
        <taxon>Pseudomonadota</taxon>
        <taxon>Betaproteobacteria</taxon>
        <taxon>Burkholderiales</taxon>
        <taxon>Burkholderiaceae</taxon>
        <taxon>Paraburkholderia</taxon>
    </lineage>
</organism>
<dbReference type="AlphaFoldDB" id="A0A2I8EQW3"/>
<dbReference type="KEGG" id="pter:C2L65_19555"/>
<proteinExistence type="predicted"/>
<gene>
    <name evidence="2" type="ORF">C2L65_19555</name>
</gene>
<dbReference type="OrthoDB" id="9111282at2"/>
<name>A0A2I8EQW3_9BURK</name>
<dbReference type="Proteomes" id="UP000243502">
    <property type="component" value="Chromosome 2"/>
</dbReference>
<dbReference type="EMBL" id="CP026112">
    <property type="protein sequence ID" value="AUT61889.1"/>
    <property type="molecule type" value="Genomic_DNA"/>
</dbReference>
<sequence>MKQRISTLIEFFAGERASIVSHVTDDEDRQRHGACIRPERLRGRRGSRARMPRAMAHRQAATASCGC</sequence>